<dbReference type="AlphaFoldDB" id="A0A3S4R5R9"/>
<gene>
    <name evidence="4" type="ORF">B4U79_05265</name>
    <name evidence="3" type="ORF">B4U79_16017</name>
</gene>
<reference evidence="3 5" key="1">
    <citation type="journal article" date="2018" name="Gigascience">
        <title>Genomes of trombidid mites reveal novel predicted allergens and laterally-transferred genes associated with secondary metabolism.</title>
        <authorList>
            <person name="Dong X."/>
            <person name="Chaisiri K."/>
            <person name="Xia D."/>
            <person name="Armstrong S.D."/>
            <person name="Fang Y."/>
            <person name="Donnelly M.J."/>
            <person name="Kadowaki T."/>
            <person name="McGarry J.W."/>
            <person name="Darby A.C."/>
            <person name="Makepeace B.L."/>
        </authorList>
    </citation>
    <scope>NUCLEOTIDE SEQUENCE [LARGE SCALE GENOMIC DNA]</scope>
    <source>
        <strain evidence="3">UoL-WK</strain>
    </source>
</reference>
<evidence type="ECO:0000313" key="5">
    <source>
        <dbReference type="Proteomes" id="UP000285301"/>
    </source>
</evidence>
<dbReference type="OrthoDB" id="10035013at2759"/>
<dbReference type="Gene3D" id="1.10.287.450">
    <property type="entry name" value="Helix hairpin bin"/>
    <property type="match status" value="1"/>
</dbReference>
<sequence>MKNWYKLDTRRSNGKSDEFKSLAVHGLPKRFIAALKELFDVLDDAKSGFVKLADIESRWVEESNPDVPKGFISCLRKVTPVNGLINFERFCAAVKICLLKNQAFAEDLNCANGVAVDLSQCLPQPPYHLTVSARPASVPLPDNACSTPSSSNSTFAPSKTYDGRAKSMPHLRKDMRQANENSVDVLRHYHSDGRLKGDETFSKSKIMNVLRDWRNSFLERHQEGYNAARLAPNFTREIERPPYFHREDIDLNNRFREPRSLMRKELRRHTVSHGIDISTVSEIIRRLQQFEQEKSVLLQGLEMIEKAKDWYLRKITSVQAKIRYLDQGCVKGNDFFFDAYQERMNFQTTRILAVNQQLAALIDSENGYPMHMNLAFKSSNPLNYATRGINPPPNNYNTFDRMKIQRLQEQNMLLTEEVGRKSEQITQLERDKSALIKELYQTRTNKSINQRMMDNENSAFM</sequence>
<dbReference type="InterPro" id="IPR057953">
    <property type="entry name" value="SAPC2_N"/>
</dbReference>
<dbReference type="Proteomes" id="UP000285301">
    <property type="component" value="Unassembled WGS sequence"/>
</dbReference>
<dbReference type="Pfam" id="PF25825">
    <property type="entry name" value="SAPC2_N"/>
    <property type="match status" value="1"/>
</dbReference>
<organism evidence="3 5">
    <name type="scientific">Dinothrombium tinctorium</name>
    <dbReference type="NCBI Taxonomy" id="1965070"/>
    <lineage>
        <taxon>Eukaryota</taxon>
        <taxon>Metazoa</taxon>
        <taxon>Ecdysozoa</taxon>
        <taxon>Arthropoda</taxon>
        <taxon>Chelicerata</taxon>
        <taxon>Arachnida</taxon>
        <taxon>Acari</taxon>
        <taxon>Acariformes</taxon>
        <taxon>Trombidiformes</taxon>
        <taxon>Prostigmata</taxon>
        <taxon>Anystina</taxon>
        <taxon>Parasitengona</taxon>
        <taxon>Trombidioidea</taxon>
        <taxon>Trombidiidae</taxon>
        <taxon>Dinothrombium</taxon>
    </lineage>
</organism>
<evidence type="ECO:0000259" key="2">
    <source>
        <dbReference type="Pfam" id="PF25825"/>
    </source>
</evidence>
<feature type="domain" description="Suppressor APC" evidence="2">
    <location>
        <begin position="26"/>
        <end position="103"/>
    </location>
</feature>
<comment type="caution">
    <text evidence="3">The sequence shown here is derived from an EMBL/GenBank/DDBJ whole genome shotgun (WGS) entry which is preliminary data.</text>
</comment>
<dbReference type="Pfam" id="PF11414">
    <property type="entry name" value="Suppressor_APC"/>
    <property type="match status" value="1"/>
</dbReference>
<evidence type="ECO:0000256" key="1">
    <source>
        <dbReference type="SAM" id="Coils"/>
    </source>
</evidence>
<name>A0A3S4R5R9_9ACAR</name>
<dbReference type="SUPFAM" id="SSF47473">
    <property type="entry name" value="EF-hand"/>
    <property type="match status" value="1"/>
</dbReference>
<accession>A0A3S4R5R9</accession>
<feature type="coiled-coil region" evidence="1">
    <location>
        <begin position="404"/>
        <end position="438"/>
    </location>
</feature>
<keyword evidence="1" id="KW-0175">Coiled coil</keyword>
<dbReference type="EMBL" id="NCKU01001508">
    <property type="protein sequence ID" value="RWS11949.1"/>
    <property type="molecule type" value="Genomic_DNA"/>
</dbReference>
<keyword evidence="5" id="KW-1185">Reference proteome</keyword>
<dbReference type="EMBL" id="NCKU01001507">
    <property type="protein sequence ID" value="RWS11954.1"/>
    <property type="molecule type" value="Genomic_DNA"/>
</dbReference>
<dbReference type="PANTHER" id="PTHR14907">
    <property type="entry name" value="FI14130P"/>
    <property type="match status" value="1"/>
</dbReference>
<dbReference type="InterPro" id="IPR026828">
    <property type="entry name" value="SAPC2_1/2"/>
</dbReference>
<dbReference type="InterPro" id="IPR011992">
    <property type="entry name" value="EF-hand-dom_pair"/>
</dbReference>
<dbReference type="PANTHER" id="PTHR14907:SF2">
    <property type="entry name" value="SUPPRESSOR APC DOMAIN-CONTAINING PROTEIN 2"/>
    <property type="match status" value="1"/>
</dbReference>
<evidence type="ECO:0000313" key="3">
    <source>
        <dbReference type="EMBL" id="RWS11949.1"/>
    </source>
</evidence>
<reference evidence="3" key="2">
    <citation type="submission" date="2018-11" db="EMBL/GenBank/DDBJ databases">
        <title>Trombidioid mite genomics.</title>
        <authorList>
            <person name="Dong X."/>
        </authorList>
    </citation>
    <scope>NUCLEOTIDE SEQUENCE</scope>
    <source>
        <strain evidence="3">UoL-WK</strain>
    </source>
</reference>
<evidence type="ECO:0000313" key="4">
    <source>
        <dbReference type="EMBL" id="RWS11954.1"/>
    </source>
</evidence>
<proteinExistence type="predicted"/>
<protein>
    <submittedName>
        <fullName evidence="3">Suppressor APC domain-containing protein 2-like isoform X4</fullName>
    </submittedName>
</protein>